<gene>
    <name evidence="2" type="ORF">F2Q69_00029804</name>
</gene>
<dbReference type="CDD" id="cd00303">
    <property type="entry name" value="retropepsin_like"/>
    <property type="match status" value="1"/>
</dbReference>
<feature type="region of interest" description="Disordered" evidence="1">
    <location>
        <begin position="170"/>
        <end position="256"/>
    </location>
</feature>
<dbReference type="AlphaFoldDB" id="A0A8S9RY76"/>
<feature type="compositionally biased region" description="Pro residues" evidence="1">
    <location>
        <begin position="207"/>
        <end position="220"/>
    </location>
</feature>
<dbReference type="InterPro" id="IPR021109">
    <property type="entry name" value="Peptidase_aspartic_dom_sf"/>
</dbReference>
<feature type="region of interest" description="Disordered" evidence="1">
    <location>
        <begin position="822"/>
        <end position="848"/>
    </location>
</feature>
<feature type="region of interest" description="Disordered" evidence="1">
    <location>
        <begin position="608"/>
        <end position="656"/>
    </location>
</feature>
<feature type="compositionally biased region" description="Basic and acidic residues" evidence="1">
    <location>
        <begin position="170"/>
        <end position="187"/>
    </location>
</feature>
<feature type="compositionally biased region" description="Basic and acidic residues" evidence="1">
    <location>
        <begin position="231"/>
        <end position="240"/>
    </location>
</feature>
<sequence length="1084" mass="122954">MTNEEFAEKHPHPSSPFYVKIDRQHEPAVDCDRINALRPPPKPLANPPEPTTNPSNTTPEPMKVDEATEEKRLRKIKEKISKNLKREANEKEMDGFTKRVLRIPVEKPFDEVYYTHRLWMFIKETKETEEDIRIMFHHVRERMKLRITLKKKSDPGKFAIPCVVKAVDRQRETDIDRPPSPPIDRRAPLTYRVRLPSIDSDRINALRPPPKPLANPPEPTTNPSDTTPEPMKVDEATEGRRLRKRKEKIPKNLKREANEKEMDGFTKRVLRIPVEKPFDEVYYTHRLWMFFRETKETEEDIRRMFHHVRERMKLRITLKKKSDPGKFAIPCVVKGIEFSHALCDTGASVSILPKVMADQLGLKIEPSSESFTFVDLSERSSGSIIRDLVLVPVDFHVLDIKLNWNSSLLLGRAFLATVGALGNDLGYIGACHCGAEYETEYSESIDTHTASSIDSNESLTTDEHYPTSLDENQPVDQFTLPDQCYPDFAFQQPNKRGCDDYSIGSWADNGFHESFAVETVNPSSNEDPTEEYDEYYWKERAIEIAMQDEIYSSHSFNNTSPPSIDRVYSASVDTHPHPAKLSYASINTTPGVLHPQITSHDTIAEKMNAPTNKSEGTSRKSIRSKNPNSADKRLPSIDSNESPTTDEYYPTSLDGNQPVDQFTLPDQCYTDFAFQQPNKRGCDDYSIGSWADSGFDESFAVETVIPSTNEDPTEEYDEDYRKERAIDIAMQDERYSSHSFNNTSPPSIDRVYSASVDTHPYPAKRIYASIDTTPGTSIDIKAAAFEKEKGNIPIPSRVTNTYIRSFAPQITCHNTIVEKMNASTNKSEGTSRKSIRSKNPNSAEKCLPSIDTPVSTSIDSHSKHKLSLFTKKNISIDYGFLTPDEFGIFREPDGHARAMDGRILQVSGEDIADILQLANGPDNLFMKQHSIPDNIPAVPDEHQRADTTEIGSQQLCQPVGQTSIDKDALTSFNEAPSPSIDIHCECGHRAYDIYGARKFRWEQKDEYGVYRDESGYARSVAGEMIPITKDNIRKILERASLFKESHICLPEHATSFTPTKLAPGIYTKNEINEMVTGFVELRKN</sequence>
<evidence type="ECO:0000256" key="1">
    <source>
        <dbReference type="SAM" id="MobiDB-lite"/>
    </source>
</evidence>
<dbReference type="Proteomes" id="UP000712600">
    <property type="component" value="Unassembled WGS sequence"/>
</dbReference>
<protein>
    <recommendedName>
        <fullName evidence="4">Aspartic peptidase DDI1-type domain-containing protein</fullName>
    </recommendedName>
</protein>
<comment type="caution">
    <text evidence="2">The sequence shown here is derived from an EMBL/GenBank/DDBJ whole genome shotgun (WGS) entry which is preliminary data.</text>
</comment>
<evidence type="ECO:0000313" key="2">
    <source>
        <dbReference type="EMBL" id="KAF3585358.1"/>
    </source>
</evidence>
<feature type="region of interest" description="Disordered" evidence="1">
    <location>
        <begin position="33"/>
        <end position="68"/>
    </location>
</feature>
<dbReference type="Gene3D" id="2.40.70.10">
    <property type="entry name" value="Acid Proteases"/>
    <property type="match status" value="1"/>
</dbReference>
<dbReference type="PANTHER" id="PTHR33067">
    <property type="entry name" value="RNA-DIRECTED DNA POLYMERASE-RELATED"/>
    <property type="match status" value="1"/>
</dbReference>
<dbReference type="PANTHER" id="PTHR33067:SF31">
    <property type="entry name" value="RNA-DIRECTED DNA POLYMERASE"/>
    <property type="match status" value="1"/>
</dbReference>
<name>A0A8S9RY76_BRACR</name>
<feature type="compositionally biased region" description="Pro residues" evidence="1">
    <location>
        <begin position="38"/>
        <end position="51"/>
    </location>
</feature>
<proteinExistence type="predicted"/>
<evidence type="ECO:0008006" key="4">
    <source>
        <dbReference type="Google" id="ProtNLM"/>
    </source>
</evidence>
<dbReference type="EMBL" id="QGKX02000088">
    <property type="protein sequence ID" value="KAF3585358.1"/>
    <property type="molecule type" value="Genomic_DNA"/>
</dbReference>
<evidence type="ECO:0000313" key="3">
    <source>
        <dbReference type="Proteomes" id="UP000712600"/>
    </source>
</evidence>
<feature type="compositionally biased region" description="Low complexity" evidence="1">
    <location>
        <begin position="52"/>
        <end position="61"/>
    </location>
</feature>
<reference evidence="2" key="1">
    <citation type="submission" date="2019-12" db="EMBL/GenBank/DDBJ databases">
        <title>Genome sequencing and annotation of Brassica cretica.</title>
        <authorList>
            <person name="Studholme D.J."/>
            <person name="Sarris P."/>
        </authorList>
    </citation>
    <scope>NUCLEOTIDE SEQUENCE</scope>
    <source>
        <strain evidence="2">PFS-109/04</strain>
        <tissue evidence="2">Leaf</tissue>
    </source>
</reference>
<accession>A0A8S9RY76</accession>
<organism evidence="2 3">
    <name type="scientific">Brassica cretica</name>
    <name type="common">Mustard</name>
    <dbReference type="NCBI Taxonomy" id="69181"/>
    <lineage>
        <taxon>Eukaryota</taxon>
        <taxon>Viridiplantae</taxon>
        <taxon>Streptophyta</taxon>
        <taxon>Embryophyta</taxon>
        <taxon>Tracheophyta</taxon>
        <taxon>Spermatophyta</taxon>
        <taxon>Magnoliopsida</taxon>
        <taxon>eudicotyledons</taxon>
        <taxon>Gunneridae</taxon>
        <taxon>Pentapetalae</taxon>
        <taxon>rosids</taxon>
        <taxon>malvids</taxon>
        <taxon>Brassicales</taxon>
        <taxon>Brassicaceae</taxon>
        <taxon>Brassiceae</taxon>
        <taxon>Brassica</taxon>
    </lineage>
</organism>